<evidence type="ECO:0000256" key="1">
    <source>
        <dbReference type="ARBA" id="ARBA00007274"/>
    </source>
</evidence>
<dbReference type="InterPro" id="IPR020019">
    <property type="entry name" value="AcTrfase_PglD-like"/>
</dbReference>
<dbReference type="NCBIfam" id="TIGR03570">
    <property type="entry name" value="NeuD_NnaD"/>
    <property type="match status" value="1"/>
</dbReference>
<dbReference type="Proteomes" id="UP000238642">
    <property type="component" value="Unassembled WGS sequence"/>
</dbReference>
<dbReference type="EMBL" id="PVBS01000004">
    <property type="protein sequence ID" value="PRD51942.1"/>
    <property type="molecule type" value="Genomic_DNA"/>
</dbReference>
<dbReference type="InterPro" id="IPR011004">
    <property type="entry name" value="Trimer_LpxA-like_sf"/>
</dbReference>
<protein>
    <submittedName>
        <fullName evidence="8">N-acetylneuraminate synthase</fullName>
    </submittedName>
</protein>
<dbReference type="Gene3D" id="3.40.50.20">
    <property type="match status" value="1"/>
</dbReference>
<dbReference type="InterPro" id="IPR001451">
    <property type="entry name" value="Hexapep"/>
</dbReference>
<dbReference type="PANTHER" id="PTHR43300">
    <property type="entry name" value="ACETYLTRANSFERASE"/>
    <property type="match status" value="1"/>
</dbReference>
<evidence type="ECO:0000313" key="8">
    <source>
        <dbReference type="EMBL" id="PRD51942.1"/>
    </source>
</evidence>
<dbReference type="InterPro" id="IPR041561">
    <property type="entry name" value="PglD_N"/>
</dbReference>
<name>A0A2S9JG55_9SPHI</name>
<gene>
    <name evidence="8" type="ORF">C5749_16720</name>
</gene>
<feature type="binding site" evidence="6">
    <location>
        <position position="72"/>
    </location>
    <ligand>
        <name>substrate</name>
    </ligand>
</feature>
<feature type="site" description="Increases basicity of active site His" evidence="5">
    <location>
        <position position="140"/>
    </location>
</feature>
<evidence type="ECO:0000259" key="7">
    <source>
        <dbReference type="Pfam" id="PF17836"/>
    </source>
</evidence>
<evidence type="ECO:0000313" key="9">
    <source>
        <dbReference type="Proteomes" id="UP000238642"/>
    </source>
</evidence>
<comment type="similarity">
    <text evidence="1">Belongs to the transferase hexapeptide repeat family.</text>
</comment>
<dbReference type="Gene3D" id="2.160.10.10">
    <property type="entry name" value="Hexapeptide repeat proteins"/>
    <property type="match status" value="1"/>
</dbReference>
<keyword evidence="3" id="KW-0677">Repeat</keyword>
<dbReference type="InterPro" id="IPR018357">
    <property type="entry name" value="Hexapep_transf_CS"/>
</dbReference>
<feature type="domain" description="PglD N-terminal" evidence="7">
    <location>
        <begin position="9"/>
        <end position="83"/>
    </location>
</feature>
<comment type="caution">
    <text evidence="8">The sequence shown here is derived from an EMBL/GenBank/DDBJ whole genome shotgun (WGS) entry which is preliminary data.</text>
</comment>
<organism evidence="8 9">
    <name type="scientific">Sphingobacterium gobiense</name>
    <dbReference type="NCBI Taxonomy" id="1382456"/>
    <lineage>
        <taxon>Bacteria</taxon>
        <taxon>Pseudomonadati</taxon>
        <taxon>Bacteroidota</taxon>
        <taxon>Sphingobacteriia</taxon>
        <taxon>Sphingobacteriales</taxon>
        <taxon>Sphingobacteriaceae</taxon>
        <taxon>Sphingobacterium</taxon>
    </lineage>
</organism>
<dbReference type="InterPro" id="IPR050179">
    <property type="entry name" value="Trans_hexapeptide_repeat"/>
</dbReference>
<dbReference type="Pfam" id="PF00132">
    <property type="entry name" value="Hexapep"/>
    <property type="match status" value="2"/>
</dbReference>
<dbReference type="CDD" id="cd03360">
    <property type="entry name" value="LbH_AT_putative"/>
    <property type="match status" value="1"/>
</dbReference>
<accession>A0A2S9JG55</accession>
<feature type="active site" description="Proton acceptor" evidence="5">
    <location>
        <position position="139"/>
    </location>
</feature>
<feature type="binding site" evidence="6">
    <location>
        <begin position="15"/>
        <end position="17"/>
    </location>
    <ligand>
        <name>substrate</name>
    </ligand>
</feature>
<dbReference type="PANTHER" id="PTHR43300:SF7">
    <property type="entry name" value="UDP-N-ACETYLBACILLOSAMINE N-ACETYLTRANSFERASE"/>
    <property type="match status" value="1"/>
</dbReference>
<dbReference type="Pfam" id="PF17836">
    <property type="entry name" value="PglD_N"/>
    <property type="match status" value="1"/>
</dbReference>
<evidence type="ECO:0000256" key="5">
    <source>
        <dbReference type="PIRSR" id="PIRSR620019-1"/>
    </source>
</evidence>
<feature type="binding site" evidence="6">
    <location>
        <position position="148"/>
    </location>
    <ligand>
        <name>acetyl-CoA</name>
        <dbReference type="ChEBI" id="CHEBI:57288"/>
    </ligand>
</feature>
<evidence type="ECO:0000256" key="2">
    <source>
        <dbReference type="ARBA" id="ARBA00022679"/>
    </source>
</evidence>
<dbReference type="GO" id="GO:0016746">
    <property type="term" value="F:acyltransferase activity"/>
    <property type="evidence" value="ECO:0007669"/>
    <property type="project" value="UniProtKB-KW"/>
</dbReference>
<dbReference type="OrthoDB" id="9794407at2"/>
<evidence type="ECO:0000256" key="3">
    <source>
        <dbReference type="ARBA" id="ARBA00022737"/>
    </source>
</evidence>
<reference evidence="8 9" key="1">
    <citation type="submission" date="2018-02" db="EMBL/GenBank/DDBJ databases">
        <title>The draft genome of Sphingobacterium gobiense H7.</title>
        <authorList>
            <person name="Li L."/>
            <person name="Liu L."/>
            <person name="Zhang X."/>
            <person name="Wang T."/>
            <person name="Liang L."/>
        </authorList>
    </citation>
    <scope>NUCLEOTIDE SEQUENCE [LARGE SCALE GENOMIC DNA]</scope>
    <source>
        <strain evidence="8 9">ACCC 05757</strain>
    </source>
</reference>
<keyword evidence="4" id="KW-0012">Acyltransferase</keyword>
<dbReference type="AlphaFoldDB" id="A0A2S9JG55"/>
<keyword evidence="2" id="KW-0808">Transferase</keyword>
<evidence type="ECO:0000256" key="6">
    <source>
        <dbReference type="PIRSR" id="PIRSR620019-2"/>
    </source>
</evidence>
<proteinExistence type="inferred from homology"/>
<evidence type="ECO:0000256" key="4">
    <source>
        <dbReference type="ARBA" id="ARBA00023315"/>
    </source>
</evidence>
<dbReference type="PROSITE" id="PS00101">
    <property type="entry name" value="HEXAPEP_TRANSFERASES"/>
    <property type="match status" value="1"/>
</dbReference>
<dbReference type="SUPFAM" id="SSF51161">
    <property type="entry name" value="Trimeric LpxA-like enzymes"/>
    <property type="match status" value="1"/>
</dbReference>
<keyword evidence="9" id="KW-1185">Reference proteome</keyword>
<sequence length="211" mass="22570">MYLVVSNSVAIIGYSGHSYVVIEAARMNNIHISGYCESVPSIKNPYDLIYLGNERAQDYDWQKDIRYFIGIGDNTIRRRITEHVIENGGRFTNIIHPSSWVSDTVIFGAGVFVNAHASVNALASIGDQCILNTGSVVEHECTIGRFAHIAPGAVLAGNVSVGNGTFIGANAVVKQGVRIGENAIVGAGAVVIQDVEDGQVVFGNPAKRKIV</sequence>